<sequence length="304" mass="34034">MGLLWPLQHGMNGQTLTSDIVTSIIGQKYSIKAKIPSEPLVSEGFTGISPKHANRKSDPRKISSPLFEREQKINEEIVSLEILKPSEVIYSEEKSLDSPGGDSLPPIMTAVVQECEAELDTVAIMPTEQVVTAYARAVTLTEDDVAVAKCNVTSATLVDENDQAVMQVQDEDDTFWHTSQGKFKFTLDELPVQLQLLYFMLQELANFDDPDVLCHLLSCLKLMCLHAEVLNKAAQDHKGFLIWCQENLLVESMWKLLQTEFSHISQIAVPLLLHCVTLPSGADMFWKAVEEGFHSKSWRTRFAA</sequence>
<evidence type="ECO:0000313" key="2">
    <source>
        <dbReference type="Proteomes" id="UP000694941"/>
    </source>
</evidence>
<feature type="non-terminal residue" evidence="3">
    <location>
        <position position="304"/>
    </location>
</feature>
<dbReference type="Proteomes" id="UP000694941">
    <property type="component" value="Unplaced"/>
</dbReference>
<evidence type="ECO:0000256" key="1">
    <source>
        <dbReference type="SAM" id="MobiDB-lite"/>
    </source>
</evidence>
<dbReference type="RefSeq" id="XP_022236068.1">
    <property type="nucleotide sequence ID" value="XM_022380360.1"/>
</dbReference>
<keyword evidence="2" id="KW-1185">Reference proteome</keyword>
<name>A0ABM1RXG3_LIMPO</name>
<dbReference type="InterPro" id="IPR024855">
    <property type="entry name" value="UNC79"/>
</dbReference>
<feature type="region of interest" description="Disordered" evidence="1">
    <location>
        <begin position="46"/>
        <end position="66"/>
    </location>
</feature>
<proteinExistence type="predicted"/>
<dbReference type="PANTHER" id="PTHR21696:SF2">
    <property type="entry name" value="PROTEIN UNC-79 HOMOLOG"/>
    <property type="match status" value="1"/>
</dbReference>
<accession>A0ABM1RXG3</accession>
<gene>
    <name evidence="3" type="primary">LOC111083702</name>
</gene>
<feature type="compositionally biased region" description="Basic and acidic residues" evidence="1">
    <location>
        <begin position="55"/>
        <end position="66"/>
    </location>
</feature>
<dbReference type="PANTHER" id="PTHR21696">
    <property type="entry name" value="PROTEIN UNC-79 HOMOLOG"/>
    <property type="match status" value="1"/>
</dbReference>
<evidence type="ECO:0000313" key="3">
    <source>
        <dbReference type="RefSeq" id="XP_022236068.1"/>
    </source>
</evidence>
<protein>
    <submittedName>
        <fullName evidence="3">Uncharacterized protein LOC111083702</fullName>
    </submittedName>
</protein>
<dbReference type="GeneID" id="111083702"/>
<reference evidence="3" key="1">
    <citation type="submission" date="2025-08" db="UniProtKB">
        <authorList>
            <consortium name="RefSeq"/>
        </authorList>
    </citation>
    <scope>IDENTIFICATION</scope>
    <source>
        <tissue evidence="3">Muscle</tissue>
    </source>
</reference>
<organism evidence="2 3">
    <name type="scientific">Limulus polyphemus</name>
    <name type="common">Atlantic horseshoe crab</name>
    <dbReference type="NCBI Taxonomy" id="6850"/>
    <lineage>
        <taxon>Eukaryota</taxon>
        <taxon>Metazoa</taxon>
        <taxon>Ecdysozoa</taxon>
        <taxon>Arthropoda</taxon>
        <taxon>Chelicerata</taxon>
        <taxon>Merostomata</taxon>
        <taxon>Xiphosura</taxon>
        <taxon>Limulidae</taxon>
        <taxon>Limulus</taxon>
    </lineage>
</organism>